<protein>
    <recommendedName>
        <fullName evidence="8">Molybdenum cofactor guanylyltransferase</fullName>
        <shortName evidence="8">MoCo guanylyltransferase</shortName>
        <ecNumber evidence="8">2.7.7.77</ecNumber>
    </recommendedName>
    <alternativeName>
        <fullName evidence="8">GTP:molybdopterin guanylyltransferase</fullName>
    </alternativeName>
    <alternativeName>
        <fullName evidence="8">Mo-MPT guanylyltransferase</fullName>
    </alternativeName>
    <alternativeName>
        <fullName evidence="8">Molybdopterin guanylyltransferase</fullName>
    </alternativeName>
    <alternativeName>
        <fullName evidence="8">Molybdopterin-guanine dinucleotide synthase</fullName>
        <shortName evidence="8">MGD synthase</shortName>
    </alternativeName>
</protein>
<dbReference type="InterPro" id="IPR013482">
    <property type="entry name" value="Molybde_CF_guanTrfase"/>
</dbReference>
<dbReference type="CDD" id="cd02503">
    <property type="entry name" value="MobA"/>
    <property type="match status" value="1"/>
</dbReference>
<dbReference type="PANTHER" id="PTHR19136">
    <property type="entry name" value="MOLYBDENUM COFACTOR GUANYLYLTRANSFERASE"/>
    <property type="match status" value="1"/>
</dbReference>
<dbReference type="Pfam" id="PF12804">
    <property type="entry name" value="NTP_transf_3"/>
    <property type="match status" value="1"/>
</dbReference>
<dbReference type="AlphaFoldDB" id="A0A7U7GDZ2"/>
<dbReference type="EC" id="2.7.7.77" evidence="8"/>
<keyword evidence="6 8" id="KW-0342">GTP-binding</keyword>
<sequence length="220" mass="24477">MRTPGVPSSEQSVCSFHDLNLTDLTGVLLAGGRAERMGGHDKGLLPLAGEPLITHSLRRLQPQVAELLISANRHLELYQRFGCQVVSDSDRDFRGPLAGILAALRVARTPYVLIAPCDSPLLPPDYAQRMVAALEREQATVSVRYRDEYWQPVFALVPVRLQDDLADYLATGAGNAGRWLQRHCPAPVEFPDESLRFRNINTPDDLAQLEADWPRLKDKS</sequence>
<dbReference type="GO" id="GO:0046872">
    <property type="term" value="F:metal ion binding"/>
    <property type="evidence" value="ECO:0007669"/>
    <property type="project" value="UniProtKB-KW"/>
</dbReference>
<dbReference type="OrthoDB" id="9788394at2"/>
<dbReference type="Proteomes" id="UP000019184">
    <property type="component" value="Unassembled WGS sequence"/>
</dbReference>
<dbReference type="GO" id="GO:0061603">
    <property type="term" value="F:molybdenum cofactor guanylyltransferase activity"/>
    <property type="evidence" value="ECO:0007669"/>
    <property type="project" value="UniProtKB-EC"/>
</dbReference>
<dbReference type="NCBIfam" id="TIGR02665">
    <property type="entry name" value="molyb_mobA"/>
    <property type="match status" value="1"/>
</dbReference>
<dbReference type="InterPro" id="IPR025877">
    <property type="entry name" value="MobA-like_NTP_Trfase"/>
</dbReference>
<comment type="cofactor">
    <cofactor evidence="8">
        <name>Mg(2+)</name>
        <dbReference type="ChEBI" id="CHEBI:18420"/>
    </cofactor>
</comment>
<keyword evidence="11" id="KW-1185">Reference proteome</keyword>
<proteinExistence type="inferred from homology"/>
<dbReference type="GO" id="GO:0005737">
    <property type="term" value="C:cytoplasm"/>
    <property type="evidence" value="ECO:0007669"/>
    <property type="project" value="UniProtKB-SubCell"/>
</dbReference>
<dbReference type="GO" id="GO:0005525">
    <property type="term" value="F:GTP binding"/>
    <property type="evidence" value="ECO:0007669"/>
    <property type="project" value="UniProtKB-UniRule"/>
</dbReference>
<comment type="caution">
    <text evidence="8">Lacks conserved residue(s) required for the propagation of feature annotation.</text>
</comment>
<dbReference type="HAMAP" id="MF_00316">
    <property type="entry name" value="MobA"/>
    <property type="match status" value="1"/>
</dbReference>
<evidence type="ECO:0000256" key="8">
    <source>
        <dbReference type="HAMAP-Rule" id="MF_00316"/>
    </source>
</evidence>
<evidence type="ECO:0000256" key="1">
    <source>
        <dbReference type="ARBA" id="ARBA00022490"/>
    </source>
</evidence>
<feature type="binding site" evidence="8">
    <location>
        <position position="42"/>
    </location>
    <ligand>
        <name>GTP</name>
        <dbReference type="ChEBI" id="CHEBI:37565"/>
    </ligand>
</feature>
<accession>A0A7U7GDZ2</accession>
<gene>
    <name evidence="8" type="primary">mobA</name>
    <name evidence="10" type="ORF">BN874_460029</name>
</gene>
<evidence type="ECO:0000256" key="7">
    <source>
        <dbReference type="ARBA" id="ARBA00023150"/>
    </source>
</evidence>
<evidence type="ECO:0000259" key="9">
    <source>
        <dbReference type="Pfam" id="PF12804"/>
    </source>
</evidence>
<keyword evidence="3 8" id="KW-0479">Metal-binding</keyword>
<comment type="catalytic activity">
    <reaction evidence="8">
        <text>Mo-molybdopterin + GTP + H(+) = Mo-molybdopterin guanine dinucleotide + diphosphate</text>
        <dbReference type="Rhea" id="RHEA:34243"/>
        <dbReference type="ChEBI" id="CHEBI:15378"/>
        <dbReference type="ChEBI" id="CHEBI:33019"/>
        <dbReference type="ChEBI" id="CHEBI:37565"/>
        <dbReference type="ChEBI" id="CHEBI:71302"/>
        <dbReference type="ChEBI" id="CHEBI:71310"/>
        <dbReference type="EC" id="2.7.7.77"/>
    </reaction>
</comment>
<keyword evidence="5 8" id="KW-0460">Magnesium</keyword>
<reference evidence="10 11" key="1">
    <citation type="journal article" date="2014" name="ISME J.">
        <title>Candidatus Competibacter-lineage genomes retrieved from metagenomes reveal functional metabolic diversity.</title>
        <authorList>
            <person name="McIlroy S.J."/>
            <person name="Albertsen M."/>
            <person name="Andresen E.K."/>
            <person name="Saunders A.M."/>
            <person name="Kristiansen R."/>
            <person name="Stokholm-Bjerregaard M."/>
            <person name="Nielsen K.L."/>
            <person name="Nielsen P.H."/>
        </authorList>
    </citation>
    <scope>NUCLEOTIDE SEQUENCE [LARGE SCALE GENOMIC DNA]</scope>
    <source>
        <strain evidence="10 11">Run_B_J11</strain>
    </source>
</reference>
<evidence type="ECO:0000256" key="2">
    <source>
        <dbReference type="ARBA" id="ARBA00022679"/>
    </source>
</evidence>
<dbReference type="PANTHER" id="PTHR19136:SF81">
    <property type="entry name" value="MOLYBDENUM COFACTOR GUANYLYLTRANSFERASE"/>
    <property type="match status" value="1"/>
</dbReference>
<evidence type="ECO:0000256" key="3">
    <source>
        <dbReference type="ARBA" id="ARBA00022723"/>
    </source>
</evidence>
<dbReference type="InterPro" id="IPR029044">
    <property type="entry name" value="Nucleotide-diphossugar_trans"/>
</dbReference>
<evidence type="ECO:0000313" key="11">
    <source>
        <dbReference type="Proteomes" id="UP000019184"/>
    </source>
</evidence>
<feature type="domain" description="MobA-like NTP transferase" evidence="9">
    <location>
        <begin position="26"/>
        <end position="183"/>
    </location>
</feature>
<organism evidence="10 11">
    <name type="scientific">Candidatus Contendobacter odensis Run_B_J11</name>
    <dbReference type="NCBI Taxonomy" id="1400861"/>
    <lineage>
        <taxon>Bacteria</taxon>
        <taxon>Pseudomonadati</taxon>
        <taxon>Pseudomonadota</taxon>
        <taxon>Gammaproteobacteria</taxon>
        <taxon>Candidatus Competibacteraceae</taxon>
        <taxon>Candidatus Contendibacter</taxon>
    </lineage>
</organism>
<keyword evidence="7 8" id="KW-0501">Molybdenum cofactor biosynthesis</keyword>
<dbReference type="SUPFAM" id="SSF53448">
    <property type="entry name" value="Nucleotide-diphospho-sugar transferases"/>
    <property type="match status" value="1"/>
</dbReference>
<dbReference type="GO" id="GO:1902758">
    <property type="term" value="P:bis(molybdopterin guanine dinucleotide)molybdenum biosynthetic process"/>
    <property type="evidence" value="ECO:0007669"/>
    <property type="project" value="TreeGrafter"/>
</dbReference>
<comment type="similarity">
    <text evidence="8">Belongs to the MobA family.</text>
</comment>
<dbReference type="Gene3D" id="3.90.550.10">
    <property type="entry name" value="Spore Coat Polysaccharide Biosynthesis Protein SpsA, Chain A"/>
    <property type="match status" value="1"/>
</dbReference>
<comment type="function">
    <text evidence="8">Transfers a GMP moiety from GTP to Mo-molybdopterin (Mo-MPT) cofactor (Moco or molybdenum cofactor) to form Mo-molybdopterin guanine dinucleotide (Mo-MGD) cofactor.</text>
</comment>
<comment type="domain">
    <text evidence="8">The N-terminal domain determines nucleotide recognition and specific binding, while the C-terminal domain determines the specific binding to the target protein.</text>
</comment>
<evidence type="ECO:0000256" key="4">
    <source>
        <dbReference type="ARBA" id="ARBA00022741"/>
    </source>
</evidence>
<name>A0A7U7GDZ2_9GAMM</name>
<comment type="subunit">
    <text evidence="8">Monomer.</text>
</comment>
<evidence type="ECO:0000256" key="6">
    <source>
        <dbReference type="ARBA" id="ARBA00023134"/>
    </source>
</evidence>
<evidence type="ECO:0000256" key="5">
    <source>
        <dbReference type="ARBA" id="ARBA00022842"/>
    </source>
</evidence>
<keyword evidence="2 8" id="KW-0808">Transferase</keyword>
<dbReference type="EMBL" id="CBTK010000261">
    <property type="protein sequence ID" value="CDH46408.1"/>
    <property type="molecule type" value="Genomic_DNA"/>
</dbReference>
<feature type="binding site" evidence="8">
    <location>
        <position position="118"/>
    </location>
    <ligand>
        <name>Mg(2+)</name>
        <dbReference type="ChEBI" id="CHEBI:18420"/>
    </ligand>
</feature>
<keyword evidence="1 8" id="KW-0963">Cytoplasm</keyword>
<feature type="binding site" evidence="8">
    <location>
        <begin position="29"/>
        <end position="31"/>
    </location>
    <ligand>
        <name>GTP</name>
        <dbReference type="ChEBI" id="CHEBI:37565"/>
    </ligand>
</feature>
<keyword evidence="4 8" id="KW-0547">Nucleotide-binding</keyword>
<feature type="binding site" evidence="8">
    <location>
        <position position="88"/>
    </location>
    <ligand>
        <name>GTP</name>
        <dbReference type="ChEBI" id="CHEBI:37565"/>
    </ligand>
</feature>
<feature type="binding site" evidence="8">
    <location>
        <position position="118"/>
    </location>
    <ligand>
        <name>GTP</name>
        <dbReference type="ChEBI" id="CHEBI:37565"/>
    </ligand>
</feature>
<comment type="subcellular location">
    <subcellularLocation>
        <location evidence="8">Cytoplasm</location>
    </subcellularLocation>
</comment>
<comment type="caution">
    <text evidence="10">The sequence shown here is derived from an EMBL/GenBank/DDBJ whole genome shotgun (WGS) entry which is preliminary data.</text>
</comment>
<evidence type="ECO:0000313" key="10">
    <source>
        <dbReference type="EMBL" id="CDH46408.1"/>
    </source>
</evidence>